<keyword evidence="5" id="KW-0031">Aminopeptidase</keyword>
<evidence type="ECO:0000256" key="1">
    <source>
        <dbReference type="ARBA" id="ARBA00010088"/>
    </source>
</evidence>
<reference evidence="5 6" key="1">
    <citation type="submission" date="2018-03" db="EMBL/GenBank/DDBJ databases">
        <title>Draft Genome Sequences of the Obligatory Marine Myxobacteria Enhygromyxa salina SWB007.</title>
        <authorList>
            <person name="Poehlein A."/>
            <person name="Moghaddam J.A."/>
            <person name="Harms H."/>
            <person name="Alanjari M."/>
            <person name="Koenig G.M."/>
            <person name="Daniel R."/>
            <person name="Schaeberle T.F."/>
        </authorList>
    </citation>
    <scope>NUCLEOTIDE SEQUENCE [LARGE SCALE GENOMIC DNA]</scope>
    <source>
        <strain evidence="5 6">SWB007</strain>
    </source>
</reference>
<dbReference type="InterPro" id="IPR000073">
    <property type="entry name" value="AB_hydrolase_1"/>
</dbReference>
<organism evidence="5 6">
    <name type="scientific">Enhygromyxa salina</name>
    <dbReference type="NCBI Taxonomy" id="215803"/>
    <lineage>
        <taxon>Bacteria</taxon>
        <taxon>Pseudomonadati</taxon>
        <taxon>Myxococcota</taxon>
        <taxon>Polyangia</taxon>
        <taxon>Nannocystales</taxon>
        <taxon>Nannocystaceae</taxon>
        <taxon>Enhygromyxa</taxon>
    </lineage>
</organism>
<dbReference type="PANTHER" id="PTHR43798">
    <property type="entry name" value="MONOACYLGLYCEROL LIPASE"/>
    <property type="match status" value="1"/>
</dbReference>
<dbReference type="GO" id="GO:0006508">
    <property type="term" value="P:proteolysis"/>
    <property type="evidence" value="ECO:0007669"/>
    <property type="project" value="InterPro"/>
</dbReference>
<protein>
    <submittedName>
        <fullName evidence="5">Proline iminopeptidase</fullName>
        <ecNumber evidence="5">3.4.11.5</ecNumber>
    </submittedName>
</protein>
<dbReference type="EMBL" id="PVNL01000044">
    <property type="protein sequence ID" value="PRQ08152.1"/>
    <property type="molecule type" value="Genomic_DNA"/>
</dbReference>
<comment type="similarity">
    <text evidence="1">Belongs to the peptidase S33 family.</text>
</comment>
<evidence type="ECO:0000256" key="3">
    <source>
        <dbReference type="SAM" id="MobiDB-lite"/>
    </source>
</evidence>
<dbReference type="InterPro" id="IPR029058">
    <property type="entry name" value="AB_hydrolase_fold"/>
</dbReference>
<dbReference type="Pfam" id="PF00561">
    <property type="entry name" value="Abhydrolase_1"/>
    <property type="match status" value="1"/>
</dbReference>
<comment type="caution">
    <text evidence="5">The sequence shown here is derived from an EMBL/GenBank/DDBJ whole genome shotgun (WGS) entry which is preliminary data.</text>
</comment>
<dbReference type="SUPFAM" id="SSF53474">
    <property type="entry name" value="alpha/beta-Hydrolases"/>
    <property type="match status" value="1"/>
</dbReference>
<dbReference type="Proteomes" id="UP000238823">
    <property type="component" value="Unassembled WGS sequence"/>
</dbReference>
<evidence type="ECO:0000313" key="5">
    <source>
        <dbReference type="EMBL" id="PRQ08152.1"/>
    </source>
</evidence>
<dbReference type="AlphaFoldDB" id="A0A2S9YSY8"/>
<evidence type="ECO:0000256" key="2">
    <source>
        <dbReference type="ARBA" id="ARBA00022801"/>
    </source>
</evidence>
<dbReference type="GO" id="GO:0016020">
    <property type="term" value="C:membrane"/>
    <property type="evidence" value="ECO:0007669"/>
    <property type="project" value="TreeGrafter"/>
</dbReference>
<dbReference type="PANTHER" id="PTHR43798:SF33">
    <property type="entry name" value="HYDROLASE, PUTATIVE (AFU_ORTHOLOGUE AFUA_2G14860)-RELATED"/>
    <property type="match status" value="1"/>
</dbReference>
<evidence type="ECO:0000259" key="4">
    <source>
        <dbReference type="Pfam" id="PF00561"/>
    </source>
</evidence>
<dbReference type="Gene3D" id="3.40.50.1820">
    <property type="entry name" value="alpha/beta hydrolase"/>
    <property type="match status" value="1"/>
</dbReference>
<dbReference type="PRINTS" id="PR00793">
    <property type="entry name" value="PROAMNOPTASE"/>
</dbReference>
<feature type="compositionally biased region" description="Low complexity" evidence="3">
    <location>
        <begin position="389"/>
        <end position="400"/>
    </location>
</feature>
<accession>A0A2S9YSY8</accession>
<feature type="region of interest" description="Disordered" evidence="3">
    <location>
        <begin position="322"/>
        <end position="406"/>
    </location>
</feature>
<dbReference type="OrthoDB" id="9785698at2"/>
<dbReference type="EC" id="3.4.11.5" evidence="5"/>
<name>A0A2S9YSY8_9BACT</name>
<feature type="domain" description="AB hydrolase-1" evidence="4">
    <location>
        <begin position="64"/>
        <end position="302"/>
    </location>
</feature>
<proteinExistence type="inferred from homology"/>
<keyword evidence="2 5" id="KW-0378">Hydrolase</keyword>
<dbReference type="GO" id="GO:0004177">
    <property type="term" value="F:aminopeptidase activity"/>
    <property type="evidence" value="ECO:0007669"/>
    <property type="project" value="UniProtKB-KW"/>
</dbReference>
<keyword evidence="5" id="KW-0645">Protease</keyword>
<dbReference type="RefSeq" id="WP_106089136.1">
    <property type="nucleotide sequence ID" value="NZ_PVNL01000044.1"/>
</dbReference>
<gene>
    <name evidence="5" type="primary">pip_1</name>
    <name evidence="5" type="ORF">ENSA7_21240</name>
</gene>
<dbReference type="InterPro" id="IPR050266">
    <property type="entry name" value="AB_hydrolase_sf"/>
</dbReference>
<feature type="compositionally biased region" description="Low complexity" evidence="3">
    <location>
        <begin position="347"/>
        <end position="379"/>
    </location>
</feature>
<evidence type="ECO:0000313" key="6">
    <source>
        <dbReference type="Proteomes" id="UP000238823"/>
    </source>
</evidence>
<sequence>MHAVLRGSLLSGLAAAAWLGPGCTSATDPHLVPATVVDDPTLPRLALADGRLVHLQTFGDPSWPLVIVLHGGPGGDHRDYLHLASLADEYFVVLWDQRGTGLSERVPDSEIDGPTYLDDLAFLGEHFSPDRPFHLIGHSWGGAYATYFVQHHPDRVDKLVLAEPGALDTNAAAVGNDAGVDFVSHSVQEYLNTSDYLLPDTDARADYFYVIALASFKPDERLLGYEFWRLGLRVNVGINEWQGNFGGPNTFDFTTGLADFDRKVLLIAGTSDGRLGYEFQRTHHAIHFPDVELLHLPDATHSELLRRPESLEAIRRYLAEPPAAHSETADEWRMQAGEKSRPSWEQSRPSWRCSRAARSASASRSGSASGCASRGGSPTPSRPTPPTSSPTRSGSRSASSCDAPVF</sequence>
<dbReference type="PRINTS" id="PR00111">
    <property type="entry name" value="ABHYDROLASE"/>
</dbReference>
<feature type="compositionally biased region" description="Basic and acidic residues" evidence="3">
    <location>
        <begin position="327"/>
        <end position="342"/>
    </location>
</feature>
<dbReference type="InterPro" id="IPR002410">
    <property type="entry name" value="Peptidase_S33"/>
</dbReference>